<dbReference type="GO" id="GO:0030134">
    <property type="term" value="C:COPII-coated ER to Golgi transport vesicle"/>
    <property type="evidence" value="ECO:0007669"/>
    <property type="project" value="TreeGrafter"/>
</dbReference>
<evidence type="ECO:0000256" key="7">
    <source>
        <dbReference type="ARBA" id="ARBA00023034"/>
    </source>
</evidence>
<evidence type="ECO:0000256" key="3">
    <source>
        <dbReference type="ARBA" id="ARBA00022723"/>
    </source>
</evidence>
<dbReference type="FunFam" id="2.60.120.200:FF:000017">
    <property type="entry name" value="Vesicular integral-membrane protein VIP36"/>
    <property type="match status" value="1"/>
</dbReference>
<dbReference type="GO" id="GO:0000139">
    <property type="term" value="C:Golgi membrane"/>
    <property type="evidence" value="ECO:0007669"/>
    <property type="project" value="UniProtKB-SubCell"/>
</dbReference>
<evidence type="ECO:0000256" key="5">
    <source>
        <dbReference type="ARBA" id="ARBA00022734"/>
    </source>
</evidence>
<evidence type="ECO:0000256" key="10">
    <source>
        <dbReference type="ARBA" id="ARBA00023180"/>
    </source>
</evidence>
<dbReference type="PANTHER" id="PTHR12223">
    <property type="entry name" value="VESICULAR MANNOSE-BINDING LECTIN"/>
    <property type="match status" value="1"/>
</dbReference>
<dbReference type="GO" id="GO:0005789">
    <property type="term" value="C:endoplasmic reticulum membrane"/>
    <property type="evidence" value="ECO:0007669"/>
    <property type="project" value="TreeGrafter"/>
</dbReference>
<keyword evidence="10" id="KW-0325">Glycoprotein</keyword>
<dbReference type="Pfam" id="PF03388">
    <property type="entry name" value="Lectin_leg-like"/>
    <property type="match status" value="1"/>
</dbReference>
<evidence type="ECO:0000313" key="15">
    <source>
        <dbReference type="Proteomes" id="UP000085678"/>
    </source>
</evidence>
<name>A0A1S3H7C2_LINAN</name>
<dbReference type="GO" id="GO:0046872">
    <property type="term" value="F:metal ion binding"/>
    <property type="evidence" value="ECO:0007669"/>
    <property type="project" value="UniProtKB-KW"/>
</dbReference>
<gene>
    <name evidence="16" type="primary">LOC106152075</name>
</gene>
<dbReference type="InterPro" id="IPR005052">
    <property type="entry name" value="Lectin_leg"/>
</dbReference>
<keyword evidence="3" id="KW-0479">Metal-binding</keyword>
<comment type="subcellular location">
    <subcellularLocation>
        <location evidence="11">Endomembrane system</location>
        <topology evidence="11">Single-pass type I membrane protein</topology>
    </subcellularLocation>
    <subcellularLocation>
        <location evidence="1">Golgi apparatus membrane</location>
        <topology evidence="1">Single-pass membrane protein</topology>
    </subcellularLocation>
</comment>
<keyword evidence="9" id="KW-1015">Disulfide bond</keyword>
<evidence type="ECO:0000256" key="2">
    <source>
        <dbReference type="ARBA" id="ARBA00022692"/>
    </source>
</evidence>
<dbReference type="AlphaFoldDB" id="A0A1S3H7C2"/>
<dbReference type="InterPro" id="IPR013320">
    <property type="entry name" value="ConA-like_dom_sf"/>
</dbReference>
<dbReference type="GO" id="GO:0005537">
    <property type="term" value="F:D-mannose binding"/>
    <property type="evidence" value="ECO:0007669"/>
    <property type="project" value="TreeGrafter"/>
</dbReference>
<dbReference type="GO" id="GO:0006888">
    <property type="term" value="P:endoplasmic reticulum to Golgi vesicle-mediated transport"/>
    <property type="evidence" value="ECO:0007669"/>
    <property type="project" value="TreeGrafter"/>
</dbReference>
<feature type="signal peptide" evidence="13">
    <location>
        <begin position="1"/>
        <end position="23"/>
    </location>
</feature>
<keyword evidence="15" id="KW-1185">Reference proteome</keyword>
<dbReference type="InterPro" id="IPR051136">
    <property type="entry name" value="Intracellular_Lectin-GPT"/>
</dbReference>
<evidence type="ECO:0000313" key="16">
    <source>
        <dbReference type="RefSeq" id="XP_013381019.1"/>
    </source>
</evidence>
<proteinExistence type="predicted"/>
<accession>A0A1S3H7C2</accession>
<feature type="transmembrane region" description="Helical" evidence="12">
    <location>
        <begin position="292"/>
        <end position="314"/>
    </location>
</feature>
<sequence>MATISKAVVAVLILFEQYCVNFAEWNTRDYMKKEHSLVKPYVGTPWDFVGSTMLTNNYIRLTSDHQSMKGGLWNQHPVLVRDWELHIQFKVHGKGTNLFGDGFAIWYTKERLTMGDVFGSKNFFHGLAIFMDTYSNHNGPHNHLHPYISAMVDNGTMGYDHDADGTHTELAGCEALFRNLAYDTYVAVRYSDDTLTVSTDINNKNKWKECFKVKGVHLPTGYYLGFSAATGDLADNHDIISAKFYELETERKDDGVDYSKIEPSAQFFASPRDHVDDAKGAFMLNSLSGWKLLVVIILIIIGIGVCLMVGFIIFQKSQENSRKRFY</sequence>
<keyword evidence="4 13" id="KW-0732">Signal</keyword>
<reference evidence="16" key="1">
    <citation type="submission" date="2025-08" db="UniProtKB">
        <authorList>
            <consortium name="RefSeq"/>
        </authorList>
    </citation>
    <scope>IDENTIFICATION</scope>
    <source>
        <tissue evidence="16">Gonads</tissue>
    </source>
</reference>
<dbReference type="GeneID" id="106152075"/>
<dbReference type="PROSITE" id="PS51328">
    <property type="entry name" value="L_LECTIN_LIKE"/>
    <property type="match status" value="1"/>
</dbReference>
<evidence type="ECO:0000256" key="4">
    <source>
        <dbReference type="ARBA" id="ARBA00022729"/>
    </source>
</evidence>
<dbReference type="OrthoDB" id="270293at2759"/>
<dbReference type="GO" id="GO:0005793">
    <property type="term" value="C:endoplasmic reticulum-Golgi intermediate compartment"/>
    <property type="evidence" value="ECO:0007669"/>
    <property type="project" value="TreeGrafter"/>
</dbReference>
<dbReference type="RefSeq" id="XP_013381019.1">
    <property type="nucleotide sequence ID" value="XM_013525565.2"/>
</dbReference>
<evidence type="ECO:0000256" key="9">
    <source>
        <dbReference type="ARBA" id="ARBA00023157"/>
    </source>
</evidence>
<keyword evidence="5" id="KW-0430">Lectin</keyword>
<evidence type="ECO:0000256" key="12">
    <source>
        <dbReference type="SAM" id="Phobius"/>
    </source>
</evidence>
<evidence type="ECO:0000259" key="14">
    <source>
        <dbReference type="PROSITE" id="PS51328"/>
    </source>
</evidence>
<keyword evidence="7" id="KW-0333">Golgi apparatus</keyword>
<evidence type="ECO:0000256" key="13">
    <source>
        <dbReference type="SAM" id="SignalP"/>
    </source>
</evidence>
<evidence type="ECO:0000256" key="1">
    <source>
        <dbReference type="ARBA" id="ARBA00004194"/>
    </source>
</evidence>
<keyword evidence="2 12" id="KW-0812">Transmembrane</keyword>
<feature type="domain" description="L-type lectin-like" evidence="14">
    <location>
        <begin position="23"/>
        <end position="247"/>
    </location>
</feature>
<dbReference type="Gene3D" id="2.60.120.200">
    <property type="match status" value="1"/>
</dbReference>
<keyword evidence="8 12" id="KW-0472">Membrane</keyword>
<dbReference type="PANTHER" id="PTHR12223:SF45">
    <property type="entry name" value="RE50040P"/>
    <property type="match status" value="1"/>
</dbReference>
<protein>
    <submittedName>
        <fullName evidence="16">Vesicular integral-membrane protein VIP36 isoform X2</fullName>
    </submittedName>
</protein>
<dbReference type="Proteomes" id="UP000085678">
    <property type="component" value="Unplaced"/>
</dbReference>
<dbReference type="SUPFAM" id="SSF49899">
    <property type="entry name" value="Concanavalin A-like lectins/glucanases"/>
    <property type="match status" value="1"/>
</dbReference>
<evidence type="ECO:0000256" key="6">
    <source>
        <dbReference type="ARBA" id="ARBA00022989"/>
    </source>
</evidence>
<evidence type="ECO:0000256" key="11">
    <source>
        <dbReference type="ARBA" id="ARBA00046288"/>
    </source>
</evidence>
<evidence type="ECO:0000256" key="8">
    <source>
        <dbReference type="ARBA" id="ARBA00023136"/>
    </source>
</evidence>
<keyword evidence="6 12" id="KW-1133">Transmembrane helix</keyword>
<feature type="chain" id="PRO_5010288113" evidence="13">
    <location>
        <begin position="24"/>
        <end position="326"/>
    </location>
</feature>
<organism evidence="15 16">
    <name type="scientific">Lingula anatina</name>
    <name type="common">Brachiopod</name>
    <name type="synonym">Lingula unguis</name>
    <dbReference type="NCBI Taxonomy" id="7574"/>
    <lineage>
        <taxon>Eukaryota</taxon>
        <taxon>Metazoa</taxon>
        <taxon>Spiralia</taxon>
        <taxon>Lophotrochozoa</taxon>
        <taxon>Brachiopoda</taxon>
        <taxon>Linguliformea</taxon>
        <taxon>Lingulata</taxon>
        <taxon>Lingulida</taxon>
        <taxon>Linguloidea</taxon>
        <taxon>Lingulidae</taxon>
        <taxon>Lingula</taxon>
    </lineage>
</organism>